<evidence type="ECO:0000313" key="2">
    <source>
        <dbReference type="Proteomes" id="UP000230843"/>
    </source>
</evidence>
<protein>
    <submittedName>
        <fullName evidence="1">Uncharacterized protein</fullName>
    </submittedName>
</protein>
<dbReference type="Proteomes" id="UP000230843">
    <property type="component" value="Unassembled WGS sequence"/>
</dbReference>
<evidence type="ECO:0000313" key="1">
    <source>
        <dbReference type="EMBL" id="PJA89995.1"/>
    </source>
</evidence>
<name>A0A2M7Z7D1_9BACT</name>
<comment type="caution">
    <text evidence="1">The sequence shown here is derived from an EMBL/GenBank/DDBJ whole genome shotgun (WGS) entry which is preliminary data.</text>
</comment>
<reference evidence="2" key="1">
    <citation type="submission" date="2017-09" db="EMBL/GenBank/DDBJ databases">
        <title>Depth-based differentiation of microbial function through sediment-hosted aquifers and enrichment of novel symbionts in the deep terrestrial subsurface.</title>
        <authorList>
            <person name="Probst A.J."/>
            <person name="Ladd B."/>
            <person name="Jarett J.K."/>
            <person name="Geller-Mcgrath D.E."/>
            <person name="Sieber C.M.K."/>
            <person name="Emerson J.B."/>
            <person name="Anantharaman K."/>
            <person name="Thomas B.C."/>
            <person name="Malmstrom R."/>
            <person name="Stieglmeier M."/>
            <person name="Klingl A."/>
            <person name="Woyke T."/>
            <person name="Ryan C.M."/>
            <person name="Banfield J.F."/>
        </authorList>
    </citation>
    <scope>NUCLEOTIDE SEQUENCE [LARGE SCALE GENOMIC DNA]</scope>
</reference>
<dbReference type="EMBL" id="PFVJ01000030">
    <property type="protein sequence ID" value="PJA89995.1"/>
    <property type="molecule type" value="Genomic_DNA"/>
</dbReference>
<sequence>MLIKKYLSDTLNIIVHYTNKQEEEEMSKKYRKDATYFYYQTIDLTPFFGVRIPKDISRYLRNLEYSFNLMFPIDGEEQKCICFTDFKGINLIQPTTLQRFVKNTEFVVGITKQDKNGLIYKGEILRKSTFVKIDKSGCISSLPYMTHGAKYVLITFHIVYYDPSFL</sequence>
<organism evidence="1 2">
    <name type="scientific">Candidatus Magasanikbacteria bacterium CG_4_9_14_3_um_filter_32_9</name>
    <dbReference type="NCBI Taxonomy" id="1974644"/>
    <lineage>
        <taxon>Bacteria</taxon>
        <taxon>Candidatus Magasanikiibacteriota</taxon>
    </lineage>
</organism>
<accession>A0A2M7Z7D1</accession>
<gene>
    <name evidence="1" type="ORF">CO137_01380</name>
</gene>
<proteinExistence type="predicted"/>
<dbReference type="AlphaFoldDB" id="A0A2M7Z7D1"/>